<dbReference type="AlphaFoldDB" id="A0A2N6SX88"/>
<accession>A0A2N6SX88</accession>
<feature type="region of interest" description="Disordered" evidence="1">
    <location>
        <begin position="99"/>
        <end position="134"/>
    </location>
</feature>
<dbReference type="InterPro" id="IPR025711">
    <property type="entry name" value="PepSY"/>
</dbReference>
<organism evidence="3 4">
    <name type="scientific">Corynebacterium xerosis</name>
    <dbReference type="NCBI Taxonomy" id="1725"/>
    <lineage>
        <taxon>Bacteria</taxon>
        <taxon>Bacillati</taxon>
        <taxon>Actinomycetota</taxon>
        <taxon>Actinomycetes</taxon>
        <taxon>Mycobacteriales</taxon>
        <taxon>Corynebacteriaceae</taxon>
        <taxon>Corynebacterium</taxon>
    </lineage>
</organism>
<dbReference type="Gene3D" id="3.10.450.40">
    <property type="match status" value="1"/>
</dbReference>
<gene>
    <name evidence="3" type="ORF">CJ204_09840</name>
</gene>
<comment type="caution">
    <text evidence="3">The sequence shown here is derived from an EMBL/GenBank/DDBJ whole genome shotgun (WGS) entry which is preliminary data.</text>
</comment>
<evidence type="ECO:0000313" key="4">
    <source>
        <dbReference type="Proteomes" id="UP000235363"/>
    </source>
</evidence>
<dbReference type="Proteomes" id="UP000235363">
    <property type="component" value="Unassembled WGS sequence"/>
</dbReference>
<proteinExistence type="predicted"/>
<name>A0A2N6SX88_9CORY</name>
<reference evidence="3 4" key="1">
    <citation type="submission" date="2017-09" db="EMBL/GenBank/DDBJ databases">
        <title>Bacterial strain isolated from the female urinary microbiota.</title>
        <authorList>
            <person name="Thomas-White K."/>
            <person name="Kumar N."/>
            <person name="Forster S."/>
            <person name="Putonti C."/>
            <person name="Lawley T."/>
            <person name="Wolfe A.J."/>
        </authorList>
    </citation>
    <scope>NUCLEOTIDE SEQUENCE [LARGE SCALE GENOMIC DNA]</scope>
    <source>
        <strain evidence="3 4">UMB0908</strain>
    </source>
</reference>
<evidence type="ECO:0000313" key="3">
    <source>
        <dbReference type="EMBL" id="PMC61695.1"/>
    </source>
</evidence>
<protein>
    <recommendedName>
        <fullName evidence="2">PepSY domain-containing protein</fullName>
    </recommendedName>
</protein>
<evidence type="ECO:0000259" key="2">
    <source>
        <dbReference type="Pfam" id="PF03413"/>
    </source>
</evidence>
<sequence>MEHGRHLVAARHLPAGPGHRADHPRYRPALRRRLIPPRLSFSFHLGALPLAVHARTPPEESTPTKPIKPLAAATVTTAALVLAGCGAGGTTAAPTVTETVTEDRGPASASQTTAPGDDGAGDRTTNTSPATGDDPVIAAIDAALAQYPGGVIVSIDREDRRDVYDIVTNGTVTEIEVSDNGDIREEERDGDDDDVANAAAATVTVSDAISQALDQHPGSTVDDAELDDDDRATLEWQIDLDDENRRDLAEVRIPAN</sequence>
<feature type="region of interest" description="Disordered" evidence="1">
    <location>
        <begin position="209"/>
        <end position="228"/>
    </location>
</feature>
<feature type="domain" description="PepSY" evidence="2">
    <location>
        <begin position="139"/>
        <end position="182"/>
    </location>
</feature>
<dbReference type="Pfam" id="PF03413">
    <property type="entry name" value="PepSY"/>
    <property type="match status" value="2"/>
</dbReference>
<evidence type="ECO:0000256" key="1">
    <source>
        <dbReference type="SAM" id="MobiDB-lite"/>
    </source>
</evidence>
<feature type="domain" description="PepSY" evidence="2">
    <location>
        <begin position="203"/>
        <end position="245"/>
    </location>
</feature>
<dbReference type="EMBL" id="PNHF01000023">
    <property type="protein sequence ID" value="PMC61695.1"/>
    <property type="molecule type" value="Genomic_DNA"/>
</dbReference>